<evidence type="ECO:0000313" key="1">
    <source>
        <dbReference type="EMBL" id="GAI75623.1"/>
    </source>
</evidence>
<gene>
    <name evidence="1" type="ORF">S12H4_20471</name>
</gene>
<dbReference type="AlphaFoldDB" id="X1R531"/>
<protein>
    <submittedName>
        <fullName evidence="1">Uncharacterized protein</fullName>
    </submittedName>
</protein>
<organism evidence="1">
    <name type="scientific">marine sediment metagenome</name>
    <dbReference type="NCBI Taxonomy" id="412755"/>
    <lineage>
        <taxon>unclassified sequences</taxon>
        <taxon>metagenomes</taxon>
        <taxon>ecological metagenomes</taxon>
    </lineage>
</organism>
<comment type="caution">
    <text evidence="1">The sequence shown here is derived from an EMBL/GenBank/DDBJ whole genome shotgun (WGS) entry which is preliminary data.</text>
</comment>
<proteinExistence type="predicted"/>
<sequence length="106" mass="11765">MLKWKRIAVTAEDGYEQIEDALAGMSGKDRVIKYLGETNHFSGSRLRVYRDADQIVDLDAYILTAEAPFLPMDLPLAEGQLCKIGVENNIGAKQLFILVIGYTETG</sequence>
<name>X1R531_9ZZZZ</name>
<dbReference type="EMBL" id="BARW01010386">
    <property type="protein sequence ID" value="GAI75623.1"/>
    <property type="molecule type" value="Genomic_DNA"/>
</dbReference>
<reference evidence="1" key="1">
    <citation type="journal article" date="2014" name="Front. Microbiol.">
        <title>High frequency of phylogenetically diverse reductive dehalogenase-homologous genes in deep subseafloor sedimentary metagenomes.</title>
        <authorList>
            <person name="Kawai M."/>
            <person name="Futagami T."/>
            <person name="Toyoda A."/>
            <person name="Takaki Y."/>
            <person name="Nishi S."/>
            <person name="Hori S."/>
            <person name="Arai W."/>
            <person name="Tsubouchi T."/>
            <person name="Morono Y."/>
            <person name="Uchiyama I."/>
            <person name="Ito T."/>
            <person name="Fujiyama A."/>
            <person name="Inagaki F."/>
            <person name="Takami H."/>
        </authorList>
    </citation>
    <scope>NUCLEOTIDE SEQUENCE</scope>
    <source>
        <strain evidence="1">Expedition CK06-06</strain>
    </source>
</reference>
<accession>X1R531</accession>